<gene>
    <name evidence="12 13" type="primary">LOC101236736</name>
</gene>
<organism evidence="11 12">
    <name type="scientific">Hydra vulgaris</name>
    <name type="common">Hydra</name>
    <name type="synonym">Hydra attenuata</name>
    <dbReference type="NCBI Taxonomy" id="6087"/>
    <lineage>
        <taxon>Eukaryota</taxon>
        <taxon>Metazoa</taxon>
        <taxon>Cnidaria</taxon>
        <taxon>Hydrozoa</taxon>
        <taxon>Hydroidolina</taxon>
        <taxon>Anthoathecata</taxon>
        <taxon>Aplanulata</taxon>
        <taxon>Hydridae</taxon>
        <taxon>Hydra</taxon>
    </lineage>
</organism>
<dbReference type="GeneID" id="101236736"/>
<dbReference type="PRINTS" id="PR00193">
    <property type="entry name" value="MYOSINHEAVY"/>
</dbReference>
<proteinExistence type="inferred from homology"/>
<evidence type="ECO:0000256" key="2">
    <source>
        <dbReference type="ARBA" id="ARBA00022840"/>
    </source>
</evidence>
<keyword evidence="3 7" id="KW-0175">Coiled coil</keyword>
<feature type="binding site" evidence="6">
    <location>
        <begin position="487"/>
        <end position="494"/>
    </location>
    <ligand>
        <name>ATP</name>
        <dbReference type="ChEBI" id="CHEBI:30616"/>
    </ligand>
</feature>
<feature type="compositionally biased region" description="Polar residues" evidence="8">
    <location>
        <begin position="108"/>
        <end position="123"/>
    </location>
</feature>
<name>A0ABM4CNL5_HYDVU</name>
<feature type="coiled-coil region" evidence="7">
    <location>
        <begin position="1322"/>
        <end position="1565"/>
    </location>
</feature>
<feature type="region of interest" description="Disordered" evidence="8">
    <location>
        <begin position="1"/>
        <end position="27"/>
    </location>
</feature>
<keyword evidence="2 6" id="KW-0067">ATP-binding</keyword>
<dbReference type="Gene3D" id="3.30.70.1590">
    <property type="match status" value="1"/>
</dbReference>
<feature type="domain" description="Myosin motor" evidence="10">
    <location>
        <begin position="394"/>
        <end position="1122"/>
    </location>
</feature>
<keyword evidence="1 6" id="KW-0547">Nucleotide-binding</keyword>
<dbReference type="InterPro" id="IPR027417">
    <property type="entry name" value="P-loop_NTPase"/>
</dbReference>
<keyword evidence="5 6" id="KW-0505">Motor protein</keyword>
<dbReference type="Gene3D" id="3.40.850.10">
    <property type="entry name" value="Kinesin motor domain"/>
    <property type="match status" value="1"/>
</dbReference>
<dbReference type="PROSITE" id="PS51456">
    <property type="entry name" value="MYOSIN_MOTOR"/>
    <property type="match status" value="1"/>
</dbReference>
<comment type="caution">
    <text evidence="6">Lacks conserved residue(s) required for the propagation of feature annotation.</text>
</comment>
<dbReference type="RefSeq" id="XP_065663427.1">
    <property type="nucleotide sequence ID" value="XM_065807355.1"/>
</dbReference>
<feature type="compositionally biased region" description="Low complexity" evidence="8">
    <location>
        <begin position="162"/>
        <end position="173"/>
    </location>
</feature>
<evidence type="ECO:0000313" key="12">
    <source>
        <dbReference type="RefSeq" id="XP_065663427.1"/>
    </source>
</evidence>
<dbReference type="Gene3D" id="2.30.42.10">
    <property type="match status" value="1"/>
</dbReference>
<dbReference type="PANTHER" id="PTHR45615">
    <property type="entry name" value="MYOSIN HEAVY CHAIN, NON-MUSCLE"/>
    <property type="match status" value="1"/>
</dbReference>
<reference evidence="12 13" key="1">
    <citation type="submission" date="2025-05" db="UniProtKB">
        <authorList>
            <consortium name="RefSeq"/>
        </authorList>
    </citation>
    <scope>IDENTIFICATION</scope>
</reference>
<dbReference type="CDD" id="cd06747">
    <property type="entry name" value="PDZ_MYO18-like"/>
    <property type="match status" value="1"/>
</dbReference>
<evidence type="ECO:0000256" key="3">
    <source>
        <dbReference type="ARBA" id="ARBA00023054"/>
    </source>
</evidence>
<feature type="coiled-coil region" evidence="7">
    <location>
        <begin position="1193"/>
        <end position="1283"/>
    </location>
</feature>
<dbReference type="Pfam" id="PF00063">
    <property type="entry name" value="Myosin_head"/>
    <property type="match status" value="1"/>
</dbReference>
<keyword evidence="6" id="KW-0009">Actin-binding</keyword>
<keyword evidence="11" id="KW-1185">Reference proteome</keyword>
<dbReference type="Proteomes" id="UP001652625">
    <property type="component" value="Chromosome 10"/>
</dbReference>
<dbReference type="InterPro" id="IPR036961">
    <property type="entry name" value="Kinesin_motor_dom_sf"/>
</dbReference>
<keyword evidence="4 6" id="KW-0518">Myosin</keyword>
<dbReference type="SUPFAM" id="SSF52540">
    <property type="entry name" value="P-loop containing nucleoside triphosphate hydrolases"/>
    <property type="match status" value="1"/>
</dbReference>
<dbReference type="PROSITE" id="PS50106">
    <property type="entry name" value="PDZ"/>
    <property type="match status" value="1"/>
</dbReference>
<dbReference type="InterPro" id="IPR001609">
    <property type="entry name" value="Myosin_head_motor_dom-like"/>
</dbReference>
<evidence type="ECO:0000256" key="4">
    <source>
        <dbReference type="ARBA" id="ARBA00023123"/>
    </source>
</evidence>
<dbReference type="Gene3D" id="4.10.270.10">
    <property type="entry name" value="Myosin, subunit A"/>
    <property type="match status" value="1"/>
</dbReference>
<evidence type="ECO:0000259" key="10">
    <source>
        <dbReference type="PROSITE" id="PS51456"/>
    </source>
</evidence>
<evidence type="ECO:0000256" key="6">
    <source>
        <dbReference type="PROSITE-ProRule" id="PRU00782"/>
    </source>
</evidence>
<evidence type="ECO:0000256" key="5">
    <source>
        <dbReference type="ARBA" id="ARBA00023175"/>
    </source>
</evidence>
<feature type="region of interest" description="Disordered" evidence="8">
    <location>
        <begin position="45"/>
        <end position="183"/>
    </location>
</feature>
<evidence type="ECO:0000313" key="13">
    <source>
        <dbReference type="RefSeq" id="XP_065663428.1"/>
    </source>
</evidence>
<feature type="coiled-coil region" evidence="7">
    <location>
        <begin position="1762"/>
        <end position="1852"/>
    </location>
</feature>
<dbReference type="Gene3D" id="1.20.58.530">
    <property type="match status" value="1"/>
</dbReference>
<dbReference type="Gene3D" id="1.10.10.820">
    <property type="match status" value="1"/>
</dbReference>
<evidence type="ECO:0000256" key="8">
    <source>
        <dbReference type="SAM" id="MobiDB-lite"/>
    </source>
</evidence>
<feature type="coiled-coil region" evidence="7">
    <location>
        <begin position="1623"/>
        <end position="1685"/>
    </location>
</feature>
<evidence type="ECO:0000259" key="9">
    <source>
        <dbReference type="PROSITE" id="PS50106"/>
    </source>
</evidence>
<protein>
    <submittedName>
        <fullName evidence="12 13">Unconventional myosin-XVIIIa isoform X2</fullName>
    </submittedName>
</protein>
<dbReference type="PANTHER" id="PTHR45615:SF36">
    <property type="entry name" value="MYOSIN HEAVY CHAIN-LIKE, ISOFORM B-RELATED"/>
    <property type="match status" value="1"/>
</dbReference>
<feature type="compositionally biased region" description="Polar residues" evidence="8">
    <location>
        <begin position="14"/>
        <end position="27"/>
    </location>
</feature>
<dbReference type="RefSeq" id="XP_065663428.1">
    <property type="nucleotide sequence ID" value="XM_065807356.1"/>
</dbReference>
<evidence type="ECO:0000256" key="1">
    <source>
        <dbReference type="ARBA" id="ARBA00022741"/>
    </source>
</evidence>
<dbReference type="SMART" id="SM00242">
    <property type="entry name" value="MYSc"/>
    <property type="match status" value="1"/>
</dbReference>
<dbReference type="SUPFAM" id="SSF90257">
    <property type="entry name" value="Myosin rod fragments"/>
    <property type="match status" value="1"/>
</dbReference>
<accession>A0ABM4CNL5</accession>
<feature type="compositionally biased region" description="Low complexity" evidence="8">
    <location>
        <begin position="93"/>
        <end position="105"/>
    </location>
</feature>
<dbReference type="SUPFAM" id="SSF50156">
    <property type="entry name" value="PDZ domain-like"/>
    <property type="match status" value="1"/>
</dbReference>
<feature type="compositionally biased region" description="Polar residues" evidence="8">
    <location>
        <begin position="132"/>
        <end position="145"/>
    </location>
</feature>
<dbReference type="InterPro" id="IPR036034">
    <property type="entry name" value="PDZ_sf"/>
</dbReference>
<comment type="similarity">
    <text evidence="6">Belongs to the TRAFAC class myosin-kinesin ATPase superfamily. Myosin family.</text>
</comment>
<dbReference type="InterPro" id="IPR001478">
    <property type="entry name" value="PDZ"/>
</dbReference>
<dbReference type="Gene3D" id="1.20.120.720">
    <property type="entry name" value="Myosin VI head, motor domain, U50 subdomain"/>
    <property type="match status" value="1"/>
</dbReference>
<evidence type="ECO:0000256" key="7">
    <source>
        <dbReference type="SAM" id="Coils"/>
    </source>
</evidence>
<dbReference type="SMART" id="SM00228">
    <property type="entry name" value="PDZ"/>
    <property type="match status" value="1"/>
</dbReference>
<sequence length="1878" mass="215270">MFRRTKQKKEGSSLPESSSFENITGSNDLENKRNFKLFKFSKKNRDKSNHDFELPESPDSDGIRIDEAFQKSNDSQEEYFHQGNTFNEKSSESKINSSKLSLNFSHKPPSTHSPTHSHAKSPTFSPPLSHLFSPTLNSPSSSIKSTFDREINPESAEDDTTSYSSQSNMSNVSATDNKAVSPDLNEPVFKSSYSSNESRTINVNRTKAGDFGIVLRRSSSVRKGDKRMIHLVEPGANSSNVGLLPGDHLIALNGVNVENVSRKDIIGMIASSANTITLTVAPIAEYAEHVTKLAVKQNNNSFTASVPSIPRLETSYSISCNKKNISVKEPLSENLLNGEMVWLVHDNGYSAGQVYKETNVSNGLKKYCIQLNDGTEIIDVDENLIEQMNPVFFNQCEKLSSLQYLNESSCLHTLQQRYAAKLIHTFADNSLIIIKPKEKIDHYSDKFMQMIHDCKQEAMPPHIFSVAQSAYRSMVATNTNQSILFWGSAGSGKSFNVNNVVKYLCKTILKGSLLTVSKIEAAMFLIDTFGCVKTDLSSNATTIRYLITFEFNSSGFMIGCNMQNMFLGKSFFSTEGSTYHIFYHLLFNCKGKLKADLLLDALPKSSNLLINLAGGPEHLEDWNYLYSLFEILNFSDNEILGIFAPLAAILHIGAAGISNVSDTNFYFSDSASASRAASVLGTTVENLEKIIFILPMQRHPSFVERNSGADNFASLSGSTSFSDNSTYDTLLYALEAFCYGLYVESFNALFRMINRALNTYNRVVSKINILDMPGLQDQSLVGKSSNFMDFCINYCCEKLQWFSYRNRFAQQVERYNRENIDCSFEINSIISPIVTISALEKLASDHISSKNSIYDEKLFLKEGVLSNVGEPTIAKNLRSSFYESVVTTQLPTESFVVLHYQNTIQVKYNIVCFKRVREHSSVKLAYGALNDSSKTHVTELYAGHISGVTQLSSVGSFANRRHLTNQIATSVKNSTILQLKLQMDKLLDLLEVSCVSFVFCLLPEKNAGVLNPYNNLDDGKVKEAQTFDVPFLRQQLRSCQLLESMRLYRQGYPEHITYPEFRQRFSILLQKEDQDFGVVLDEKQAVLKMVTKLDLNEKSYKLGLSQIFFRAGCLTRLEDARNDHLSIIISEFQSHCKGFLARIKFKKLVLQNVAIRCIQRNVRKYMSIRSWAWWRLFTKVLPLLQVHRTDEELQTKNSQIIKLNSKIEHLQEINNNYEVENTRLKKKILDLTTELNEASSAASGANEIISFNSVENVKLEEKLNELKIEIESLRKQKELQQEQMLSTNVLSLNESGSENENFWQEKYKALSQSCESVKRLLIEEHEKEVEELTTQKRNAEKALYEVQSNYEEIQEQMITMKQKLQKLNGNLEDIKLLLENEQIKNVELEKRHKKFDQEIMKAKEEMFQERRQKEDIQKEHEMLNAEMYSLQRSTALKEEENEELKRKLESFSYDVDSSHNTDELTTLKKKISENELKIQDLEDEVDEQAGVIQQLEQTKTRLQMQNYNEKQKFQQDLESKEEEITQLRSDHLKKVRVLEEQLEEETSLKCELQRAKRELEKVVIQFQNSSNLDVEKKLKKKLKKTQILYNDAKTALDNLSIKSSELIELKALRNQLEDCEYTKNMALKAKSQVENDLKNLRDHVENLNQSKTGLEEKCSLLARENAELLQRMEESDDGLEEMIRNNKSLISQVSDSQKIIINLKEDYRILMEEKTSLSRTVDILSQKIELELSSKVSKVELDKAEMKFRESENKLELETAIRIKAEHQVLRLKGQLEKLQDECDQVNKNLSRTQQSFTRVERQFNEMRNELEASKIQESEYKRKKEDLEKRLEIVEDELSRKKIEVTNTEKRVRELKEFIDSTNSSDEDFSCDDTDYI</sequence>
<dbReference type="Pfam" id="PF00595">
    <property type="entry name" value="PDZ"/>
    <property type="match status" value="1"/>
</dbReference>
<feature type="domain" description="PDZ" evidence="9">
    <location>
        <begin position="200"/>
        <end position="284"/>
    </location>
</feature>
<evidence type="ECO:0000313" key="11">
    <source>
        <dbReference type="Proteomes" id="UP001652625"/>
    </source>
</evidence>